<evidence type="ECO:0000313" key="3">
    <source>
        <dbReference type="EMBL" id="PMK44955.1"/>
    </source>
</evidence>
<feature type="transmembrane region" description="Helical" evidence="1">
    <location>
        <begin position="9"/>
        <end position="28"/>
    </location>
</feature>
<dbReference type="GO" id="GO:0033925">
    <property type="term" value="F:mannosyl-glycoprotein endo-beta-N-acetylglucosaminidase activity"/>
    <property type="evidence" value="ECO:0007669"/>
    <property type="project" value="InterPro"/>
</dbReference>
<keyword evidence="1" id="KW-0472">Membrane</keyword>
<evidence type="ECO:0000256" key="1">
    <source>
        <dbReference type="SAM" id="Phobius"/>
    </source>
</evidence>
<dbReference type="Gene3D" id="3.20.20.80">
    <property type="entry name" value="Glycosidases"/>
    <property type="match status" value="1"/>
</dbReference>
<dbReference type="AlphaFoldDB" id="A0AB36XJR5"/>
<dbReference type="EMBL" id="MCXM01000024">
    <property type="protein sequence ID" value="PMK44955.1"/>
    <property type="molecule type" value="Genomic_DNA"/>
</dbReference>
<keyword evidence="1" id="KW-0812">Transmembrane</keyword>
<dbReference type="InterPro" id="IPR005201">
    <property type="entry name" value="TIM_ENGase"/>
</dbReference>
<accession>A0AB36XJR5</accession>
<dbReference type="InterPro" id="IPR032979">
    <property type="entry name" value="ENGase"/>
</dbReference>
<evidence type="ECO:0000259" key="2">
    <source>
        <dbReference type="Pfam" id="PF03644"/>
    </source>
</evidence>
<protein>
    <recommendedName>
        <fullName evidence="2">Cytosolic endo-beta-N-acetylglucosaminidase TIM barrel domain-containing protein</fullName>
    </recommendedName>
</protein>
<name>A0AB36XJR5_9VIBR</name>
<dbReference type="GO" id="GO:0005829">
    <property type="term" value="C:cytosol"/>
    <property type="evidence" value="ECO:0007669"/>
    <property type="project" value="UniProtKB-SubCell"/>
</dbReference>
<proteinExistence type="predicted"/>
<dbReference type="RefSeq" id="WP_102281496.1">
    <property type="nucleotide sequence ID" value="NZ_JAJGZN020000006.1"/>
</dbReference>
<reference evidence="3" key="3">
    <citation type="journal article" date="2018" name="Nature">
        <title>A major lineage of non-tailed dsDNA viruses as unrecognized killers of marine bacteria.</title>
        <authorList>
            <person name="Kauffman K.M."/>
            <person name="Hussain F.A."/>
            <person name="Yang J."/>
            <person name="Arevalo P."/>
            <person name="Brown J.M."/>
            <person name="Chang W.K."/>
            <person name="VanInsberghe D."/>
            <person name="Elsherbini J."/>
            <person name="Sharma R.S."/>
            <person name="Cutler M.B."/>
            <person name="Kelly L."/>
            <person name="Polz M.F."/>
        </authorList>
    </citation>
    <scope>NUCLEOTIDE SEQUENCE</scope>
    <source>
        <strain evidence="3">10N.261.52.F7</strain>
    </source>
</reference>
<dbReference type="Gene3D" id="2.60.20.10">
    <property type="entry name" value="Crystallins"/>
    <property type="match status" value="1"/>
</dbReference>
<comment type="caution">
    <text evidence="3">The sequence shown here is derived from an EMBL/GenBank/DDBJ whole genome shotgun (WGS) entry which is preliminary data.</text>
</comment>
<keyword evidence="1" id="KW-1133">Transmembrane helix</keyword>
<feature type="domain" description="Cytosolic endo-beta-N-acetylglucosaminidase TIM barrel" evidence="2">
    <location>
        <begin position="138"/>
        <end position="230"/>
    </location>
</feature>
<gene>
    <name evidence="3" type="ORF">BCT99_04975</name>
</gene>
<reference evidence="3" key="2">
    <citation type="submission" date="2016-07" db="EMBL/GenBank/DDBJ databases">
        <authorList>
            <person name="Kauffman K."/>
            <person name="Arevalo P."/>
            <person name="Polz M.F."/>
        </authorList>
    </citation>
    <scope>NUCLEOTIDE SEQUENCE</scope>
    <source>
        <strain evidence="3">10N.261.52.F7</strain>
    </source>
</reference>
<dbReference type="PANTHER" id="PTHR13246:SF1">
    <property type="entry name" value="CYTOSOLIC ENDO-BETA-N-ACETYLGLUCOSAMINIDASE"/>
    <property type="match status" value="1"/>
</dbReference>
<sequence length="756" mass="84736">MDIETRNGLRLKSVCVKVFIFIVGWIIVSTQASAQDRKTYTWFINKPSDATSSAPSLKSVNVDDILSDESYLSKSTTDLQHGLFVDGSIEPWLYRWARIEDRLDPDSVSDKVNQRYTAIVRPRATLDTIPDPIISSNRVRFDYWDYIDVLVFWGGNSQQGTVLAPDPQWIDEAHSNGVKIYGTVFLPSISHGGNFQDCQDLGTADLLKKLVNLADGLSFDGWFLNVESFEGEQQRQTCINQIETGLNESELRDVLQSKDVDFVKYIGSQAQDGWISDANIELNGFIEPKMKADNRNEVDYYLISEYGAEADLSNNRNPALFRSNKQYLMFTNASYWGQLDQTTKYTIKDGTKNNAEQVAKQYWEGMLGNDERKSSDVYNWNGVSQYTKKRLTDLQLESFPALGYEDMNFSGAMIDLGYGVTTVGQNTAVGEVSSIKVGAQSYARLCKSTGYLDCLTVWGSALDFVGAKMNDAINHLEVGPLELYPEKVAFYTDQYFQGQKLVLDQTNGFHDITDLNDGAFYRSISSLVVPPGKKIFLCNTRTEDSCHLPYSGTVTYVGDTNNDVARGIKIVDQPHPTLATIYANSSQQRPSFEVVQLDQIYNSSELGEVGSMSSSLKLHDQRYQLKACSQANLAGECDIYYADSDYFGDLKNDTYHSFIVEKRSLNNIIGLAYLDMQLQGPQYPLQVGVNENFPDVFNGGISSIKLLLHGYEFSYCLSNSEQMTECTDFKSTDSLGLSSAYNDNATLSIKIRRAVE</sequence>
<dbReference type="PANTHER" id="PTHR13246">
    <property type="entry name" value="ENDO BETA N-ACETYLGLUCOSAMINIDASE"/>
    <property type="match status" value="1"/>
</dbReference>
<organism evidence="3">
    <name type="scientific">Vibrio lentus</name>
    <dbReference type="NCBI Taxonomy" id="136468"/>
    <lineage>
        <taxon>Bacteria</taxon>
        <taxon>Pseudomonadati</taxon>
        <taxon>Pseudomonadota</taxon>
        <taxon>Gammaproteobacteria</taxon>
        <taxon>Vibrionales</taxon>
        <taxon>Vibrionaceae</taxon>
        <taxon>Vibrio</taxon>
    </lineage>
</organism>
<dbReference type="Pfam" id="PF03644">
    <property type="entry name" value="Glyco_hydro_85"/>
    <property type="match status" value="1"/>
</dbReference>
<reference key="1">
    <citation type="submission" date="2016-07" db="EMBL/GenBank/DDBJ databases">
        <title>Nontailed viruses are major unrecognized killers of bacteria in the ocean.</title>
        <authorList>
            <person name="Kauffman K."/>
            <person name="Hussain F."/>
            <person name="Yang J."/>
            <person name="Arevalo P."/>
            <person name="Brown J."/>
            <person name="Cutler M."/>
            <person name="Kelly L."/>
            <person name="Polz M.F."/>
        </authorList>
    </citation>
    <scope>NUCLEOTIDE SEQUENCE [LARGE SCALE GENOMIC DNA]</scope>
    <source>
        <strain>10N.261.52.F7</strain>
    </source>
</reference>